<dbReference type="EMBL" id="BAAABU010000001">
    <property type="protein sequence ID" value="GAA0210012.1"/>
    <property type="molecule type" value="Genomic_DNA"/>
</dbReference>
<organism evidence="2 3">
    <name type="scientific">Saccharothrix mutabilis subsp. mutabilis</name>
    <dbReference type="NCBI Taxonomy" id="66855"/>
    <lineage>
        <taxon>Bacteria</taxon>
        <taxon>Bacillati</taxon>
        <taxon>Actinomycetota</taxon>
        <taxon>Actinomycetes</taxon>
        <taxon>Pseudonocardiales</taxon>
        <taxon>Pseudonocardiaceae</taxon>
        <taxon>Saccharothrix</taxon>
    </lineage>
</organism>
<feature type="domain" description="MEDS" evidence="1">
    <location>
        <begin position="7"/>
        <end position="153"/>
    </location>
</feature>
<dbReference type="Proteomes" id="UP001500416">
    <property type="component" value="Unassembled WGS sequence"/>
</dbReference>
<dbReference type="RefSeq" id="WP_343931885.1">
    <property type="nucleotide sequence ID" value="NZ_BAAABU010000001.1"/>
</dbReference>
<name>A0ABP3CMJ1_9PSEU</name>
<evidence type="ECO:0000313" key="2">
    <source>
        <dbReference type="EMBL" id="GAA0210012.1"/>
    </source>
</evidence>
<comment type="caution">
    <text evidence="2">The sequence shown here is derived from an EMBL/GenBank/DDBJ whole genome shotgun (WGS) entry which is preliminary data.</text>
</comment>
<dbReference type="NCBIfam" id="NF041045">
    <property type="entry name" value="RsbA_anti_sig"/>
    <property type="match status" value="1"/>
</dbReference>
<proteinExistence type="predicted"/>
<gene>
    <name evidence="2" type="ORF">GCM10010492_04750</name>
</gene>
<dbReference type="InterPro" id="IPR025847">
    <property type="entry name" value="MEDS_domain"/>
</dbReference>
<evidence type="ECO:0000259" key="1">
    <source>
        <dbReference type="Pfam" id="PF14417"/>
    </source>
</evidence>
<protein>
    <submittedName>
        <fullName evidence="2">MEDS domain-containing protein</fullName>
    </submittedName>
</protein>
<evidence type="ECO:0000313" key="3">
    <source>
        <dbReference type="Proteomes" id="UP001500416"/>
    </source>
</evidence>
<accession>A0ABP3CMJ1</accession>
<keyword evidence="3" id="KW-1185">Reference proteome</keyword>
<sequence length="320" mass="35412">MSNENFRHHAAVYADDREFLAMAVPFVRGGVERGEPVLVTTTPANFELLSSALGGAVGFDYAETAYFGRRPPERAAEFFRYWRRRAAEAPVRNVRVLAEPLWAGRTERDARAWRRMESGLNVVLADTNVWMICPYDARVVPEEGLDHALRTHPEHVRGEEVLPSPAYVDPEEYARGCDAAPMPPRPEHARVLPLRGDPHALRRFVVEQAGELGLSEQRSALLTVALGEALRFVRDDGYVALWPNQGSVVCELGGAPVGDLAPFAGFTPPELHRPGTPGEGLWVTRQICEAVDVRAERGTVVLRLQMPGPRSAEAVGPVRW</sequence>
<dbReference type="Pfam" id="PF14417">
    <property type="entry name" value="MEDS"/>
    <property type="match status" value="1"/>
</dbReference>
<reference evidence="3" key="1">
    <citation type="journal article" date="2019" name="Int. J. Syst. Evol. Microbiol.">
        <title>The Global Catalogue of Microorganisms (GCM) 10K type strain sequencing project: providing services to taxonomists for standard genome sequencing and annotation.</title>
        <authorList>
            <consortium name="The Broad Institute Genomics Platform"/>
            <consortium name="The Broad Institute Genome Sequencing Center for Infectious Disease"/>
            <person name="Wu L."/>
            <person name="Ma J."/>
        </authorList>
    </citation>
    <scope>NUCLEOTIDE SEQUENCE [LARGE SCALE GENOMIC DNA]</scope>
    <source>
        <strain evidence="3">JCM 3380</strain>
    </source>
</reference>
<dbReference type="InterPro" id="IPR047718">
    <property type="entry name" value="RsbA-like_anti_sig"/>
</dbReference>